<dbReference type="InterPro" id="IPR025355">
    <property type="entry name" value="DUF4259"/>
</dbReference>
<organism evidence="2 3">
    <name type="scientific">Variovorax soli</name>
    <dbReference type="NCBI Taxonomy" id="376815"/>
    <lineage>
        <taxon>Bacteria</taxon>
        <taxon>Pseudomonadati</taxon>
        <taxon>Pseudomonadota</taxon>
        <taxon>Betaproteobacteria</taxon>
        <taxon>Burkholderiales</taxon>
        <taxon>Comamonadaceae</taxon>
        <taxon>Variovorax</taxon>
    </lineage>
</organism>
<evidence type="ECO:0000256" key="1">
    <source>
        <dbReference type="SAM" id="SignalP"/>
    </source>
</evidence>
<dbReference type="EMBL" id="JAVDRF010000009">
    <property type="protein sequence ID" value="MDR6538039.1"/>
    <property type="molecule type" value="Genomic_DNA"/>
</dbReference>
<proteinExistence type="predicted"/>
<evidence type="ECO:0000313" key="2">
    <source>
        <dbReference type="EMBL" id="MDR6538039.1"/>
    </source>
</evidence>
<keyword evidence="1" id="KW-0732">Signal</keyword>
<sequence>MAFLRHAAVAVLASLPALSVHAGAWGEGAFDNDAAQDFLSECARSSDPAVVSQAIELALAASFVDADDGAAAVAAAEVIAGALGSSGSAPRTRVVPCLAAAPREQVRALAPRAVQAVERVGDPAVSELAQQWAEEKPNRWSVVLRQLAARLRR</sequence>
<gene>
    <name evidence="2" type="ORF">J2739_003826</name>
</gene>
<evidence type="ECO:0000313" key="3">
    <source>
        <dbReference type="Proteomes" id="UP001184230"/>
    </source>
</evidence>
<dbReference type="Pfam" id="PF14078">
    <property type="entry name" value="DUF4259"/>
    <property type="match status" value="1"/>
</dbReference>
<comment type="caution">
    <text evidence="2">The sequence shown here is derived from an EMBL/GenBank/DDBJ whole genome shotgun (WGS) entry which is preliminary data.</text>
</comment>
<keyword evidence="3" id="KW-1185">Reference proteome</keyword>
<dbReference type="Proteomes" id="UP001184230">
    <property type="component" value="Unassembled WGS sequence"/>
</dbReference>
<dbReference type="RefSeq" id="WP_309904480.1">
    <property type="nucleotide sequence ID" value="NZ_JAVDRF010000009.1"/>
</dbReference>
<feature type="chain" id="PRO_5046274114" description="HEAT repeat-containing protein" evidence="1">
    <location>
        <begin position="23"/>
        <end position="153"/>
    </location>
</feature>
<accession>A0ABU1NHV6</accession>
<feature type="signal peptide" evidence="1">
    <location>
        <begin position="1"/>
        <end position="22"/>
    </location>
</feature>
<name>A0ABU1NHV6_9BURK</name>
<protein>
    <recommendedName>
        <fullName evidence="4">HEAT repeat-containing protein</fullName>
    </recommendedName>
</protein>
<evidence type="ECO:0008006" key="4">
    <source>
        <dbReference type="Google" id="ProtNLM"/>
    </source>
</evidence>
<reference evidence="2 3" key="1">
    <citation type="submission" date="2023-07" db="EMBL/GenBank/DDBJ databases">
        <title>Sorghum-associated microbial communities from plants grown in Nebraska, USA.</title>
        <authorList>
            <person name="Schachtman D."/>
        </authorList>
    </citation>
    <scope>NUCLEOTIDE SEQUENCE [LARGE SCALE GENOMIC DNA]</scope>
    <source>
        <strain evidence="2 3">DS1781</strain>
    </source>
</reference>